<dbReference type="Pfam" id="PF26520">
    <property type="entry name" value="MftB_chaperone"/>
    <property type="match status" value="1"/>
</dbReference>
<dbReference type="RefSeq" id="WP_188780455.1">
    <property type="nucleotide sequence ID" value="NZ_BMKQ01000001.1"/>
</dbReference>
<evidence type="ECO:0000313" key="2">
    <source>
        <dbReference type="Proteomes" id="UP000649179"/>
    </source>
</evidence>
<name>A0A917F706_9ACTN</name>
<dbReference type="NCBIfam" id="TIGR03967">
    <property type="entry name" value="mycofact_MftB"/>
    <property type="match status" value="1"/>
</dbReference>
<dbReference type="EMBL" id="BMKQ01000001">
    <property type="protein sequence ID" value="GGF53695.1"/>
    <property type="molecule type" value="Genomic_DNA"/>
</dbReference>
<dbReference type="AlphaFoldDB" id="A0A917F706"/>
<gene>
    <name evidence="1" type="ORF">GCM10011519_29500</name>
</gene>
<organism evidence="1 2">
    <name type="scientific">Marmoricola endophyticus</name>
    <dbReference type="NCBI Taxonomy" id="2040280"/>
    <lineage>
        <taxon>Bacteria</taxon>
        <taxon>Bacillati</taxon>
        <taxon>Actinomycetota</taxon>
        <taxon>Actinomycetes</taxon>
        <taxon>Propionibacteriales</taxon>
        <taxon>Nocardioidaceae</taxon>
        <taxon>Marmoricola</taxon>
    </lineage>
</organism>
<sequence>MTATPDAERGTPLRVRAEAAWRLSDSVSLRPEPFGALAYDFRTRRLSFLKTPTLVDVVRGLADHDTAGEALTAAGVTPQQESSYLSALTTLAGSGLIEERP</sequence>
<comment type="caution">
    <text evidence="1">The sequence shown here is derived from an EMBL/GenBank/DDBJ whole genome shotgun (WGS) entry which is preliminary data.</text>
</comment>
<evidence type="ECO:0000313" key="1">
    <source>
        <dbReference type="EMBL" id="GGF53695.1"/>
    </source>
</evidence>
<protein>
    <submittedName>
        <fullName evidence="1">Mycofactocin system protein MftB</fullName>
    </submittedName>
</protein>
<accession>A0A917F706</accession>
<reference evidence="1" key="2">
    <citation type="submission" date="2020-09" db="EMBL/GenBank/DDBJ databases">
        <authorList>
            <person name="Sun Q."/>
            <person name="Zhou Y."/>
        </authorList>
    </citation>
    <scope>NUCLEOTIDE SEQUENCE</scope>
    <source>
        <strain evidence="1">CGMCC 1.16067</strain>
    </source>
</reference>
<keyword evidence="2" id="KW-1185">Reference proteome</keyword>
<dbReference type="Proteomes" id="UP000649179">
    <property type="component" value="Unassembled WGS sequence"/>
</dbReference>
<dbReference type="InterPro" id="IPR023850">
    <property type="entry name" value="MftB"/>
</dbReference>
<proteinExistence type="predicted"/>
<reference evidence="1" key="1">
    <citation type="journal article" date="2014" name="Int. J. Syst. Evol. Microbiol.">
        <title>Complete genome sequence of Corynebacterium casei LMG S-19264T (=DSM 44701T), isolated from a smear-ripened cheese.</title>
        <authorList>
            <consortium name="US DOE Joint Genome Institute (JGI-PGF)"/>
            <person name="Walter F."/>
            <person name="Albersmeier A."/>
            <person name="Kalinowski J."/>
            <person name="Ruckert C."/>
        </authorList>
    </citation>
    <scope>NUCLEOTIDE SEQUENCE</scope>
    <source>
        <strain evidence="1">CGMCC 1.16067</strain>
    </source>
</reference>